<dbReference type="InterPro" id="IPR019734">
    <property type="entry name" value="TPR_rpt"/>
</dbReference>
<name>A0A819HRF5_9BILA</name>
<dbReference type="SMART" id="SM00028">
    <property type="entry name" value="TPR"/>
    <property type="match status" value="5"/>
</dbReference>
<dbReference type="PANTHER" id="PTHR45641:SF19">
    <property type="entry name" value="NEPHROCYSTIN-3"/>
    <property type="match status" value="1"/>
</dbReference>
<reference evidence="4" key="1">
    <citation type="submission" date="2021-02" db="EMBL/GenBank/DDBJ databases">
        <authorList>
            <person name="Nowell W R."/>
        </authorList>
    </citation>
    <scope>NUCLEOTIDE SEQUENCE</scope>
</reference>
<organism evidence="4 5">
    <name type="scientific">Adineta steineri</name>
    <dbReference type="NCBI Taxonomy" id="433720"/>
    <lineage>
        <taxon>Eukaryota</taxon>
        <taxon>Metazoa</taxon>
        <taxon>Spiralia</taxon>
        <taxon>Gnathifera</taxon>
        <taxon>Rotifera</taxon>
        <taxon>Eurotatoria</taxon>
        <taxon>Bdelloidea</taxon>
        <taxon>Adinetida</taxon>
        <taxon>Adinetidae</taxon>
        <taxon>Adineta</taxon>
    </lineage>
</organism>
<accession>A0A819HRF5</accession>
<comment type="caution">
    <text evidence="4">The sequence shown here is derived from an EMBL/GenBank/DDBJ whole genome shotgun (WGS) entry which is preliminary data.</text>
</comment>
<evidence type="ECO:0000313" key="5">
    <source>
        <dbReference type="Proteomes" id="UP000663844"/>
    </source>
</evidence>
<evidence type="ECO:0000256" key="3">
    <source>
        <dbReference type="PROSITE-ProRule" id="PRU00339"/>
    </source>
</evidence>
<dbReference type="Proteomes" id="UP000663844">
    <property type="component" value="Unassembled WGS sequence"/>
</dbReference>
<evidence type="ECO:0000256" key="1">
    <source>
        <dbReference type="ARBA" id="ARBA00022737"/>
    </source>
</evidence>
<evidence type="ECO:0000256" key="2">
    <source>
        <dbReference type="ARBA" id="ARBA00022803"/>
    </source>
</evidence>
<keyword evidence="2 3" id="KW-0802">TPR repeat</keyword>
<gene>
    <name evidence="4" type="ORF">OXD698_LOCUS23907</name>
</gene>
<dbReference type="InterPro" id="IPR011990">
    <property type="entry name" value="TPR-like_helical_dom_sf"/>
</dbReference>
<dbReference type="Gene3D" id="3.90.176.10">
    <property type="entry name" value="Toxin ADP-ribosyltransferase, Chain A, domain 1"/>
    <property type="match status" value="1"/>
</dbReference>
<sequence length="713" mass="84399">MYTLLKATNDQNNSETVDEQEQCIQDDMKKPVIVRRDGSFIHDIPPDQLVSNRESITVIWFDPMLTETNIDSTMLTRLRFLNDYILFYTKKTMCTEYLTRNIDKSDRVIAVLQGFDILDEVYQYKQVHSILIIDSNTDKNQLNMTQNNYQYSKTVEIFKEHDLMMQRLQQVIADIEHEIVHHTEAIFDVSNREEKALRDLRAELGPFLWRQLFKIIIKAMPHSLDARQQMIDECRSYYQGNLKELAIIDEFEQTYHTSDAIYWYTRPCFLFRLMNKALRIGDIVTLYIFRYFITDLCTNLEAASNTQLPQHVYRGSILYYDEVEKYRAGLLVATNGFLSSSRDIQVAQMFCGLDSHTGMSPSRSRNDQRQYVLFTIDIDYTQSSNIILADITNRSLFPHENEILFDIGTTFEITSVIYDCEHYVWNIQMKTSSETAHIYQQYENYIYERMKETNVNIFFGLLWTDIGEYTQSLKYFQHLLIRTSPNDKDRSNIYYCMSRIYRFNGEYSLALNFLRRAEYIQRIKLSESKFDLARTLAGIGSVYYELHDYQQELFYYKNAMNIYREILPEYHIEIARSFNRLGFAYINQQDYIQALYYLEQSLDIYKKTVPDDHPGIGQTLTNIGVVHHALGHIDQAFAFYQTSLNILEKLLPKDHHHIAVVCYRLSIFYAEQNQYGLTILYAQRSLKIWEKKLPSTHRLIKEAQDILERYGVL</sequence>
<protein>
    <recommendedName>
        <fullName evidence="6">NAD(P)(+)--arginine ADP-ribosyltransferase</fullName>
    </recommendedName>
</protein>
<dbReference type="SUPFAM" id="SSF56399">
    <property type="entry name" value="ADP-ribosylation"/>
    <property type="match status" value="1"/>
</dbReference>
<keyword evidence="1" id="KW-0677">Repeat</keyword>
<dbReference type="Gene3D" id="1.25.40.10">
    <property type="entry name" value="Tetratricopeptide repeat domain"/>
    <property type="match status" value="2"/>
</dbReference>
<dbReference type="PROSITE" id="PS51996">
    <property type="entry name" value="TR_MART"/>
    <property type="match status" value="1"/>
</dbReference>
<dbReference type="AlphaFoldDB" id="A0A819HRF5"/>
<dbReference type="SUPFAM" id="SSF48452">
    <property type="entry name" value="TPR-like"/>
    <property type="match status" value="1"/>
</dbReference>
<dbReference type="EMBL" id="CAJOAZ010002155">
    <property type="protein sequence ID" value="CAF3900314.1"/>
    <property type="molecule type" value="Genomic_DNA"/>
</dbReference>
<feature type="repeat" description="TPR" evidence="3">
    <location>
        <begin position="533"/>
        <end position="566"/>
    </location>
</feature>
<dbReference type="PROSITE" id="PS50005">
    <property type="entry name" value="TPR"/>
    <property type="match status" value="2"/>
</dbReference>
<feature type="repeat" description="TPR" evidence="3">
    <location>
        <begin position="575"/>
        <end position="608"/>
    </location>
</feature>
<dbReference type="PANTHER" id="PTHR45641">
    <property type="entry name" value="TETRATRICOPEPTIDE REPEAT PROTEIN (AFU_ORTHOLOGUE AFUA_6G03870)"/>
    <property type="match status" value="1"/>
</dbReference>
<evidence type="ECO:0000313" key="4">
    <source>
        <dbReference type="EMBL" id="CAF3900314.1"/>
    </source>
</evidence>
<evidence type="ECO:0008006" key="6">
    <source>
        <dbReference type="Google" id="ProtNLM"/>
    </source>
</evidence>
<dbReference type="Pfam" id="PF13424">
    <property type="entry name" value="TPR_12"/>
    <property type="match status" value="2"/>
</dbReference>
<proteinExistence type="predicted"/>